<dbReference type="Pfam" id="PF07993">
    <property type="entry name" value="NAD_binding_4"/>
    <property type="match status" value="1"/>
</dbReference>
<feature type="non-terminal residue" evidence="2">
    <location>
        <position position="197"/>
    </location>
</feature>
<dbReference type="SUPFAM" id="SSF51735">
    <property type="entry name" value="NAD(P)-binding Rossmann-fold domains"/>
    <property type="match status" value="1"/>
</dbReference>
<protein>
    <submittedName>
        <fullName evidence="2">SDR family oxidoreductase</fullName>
    </submittedName>
</protein>
<dbReference type="EMBL" id="JBHTIR010001322">
    <property type="protein sequence ID" value="MFD0852407.1"/>
    <property type="molecule type" value="Genomic_DNA"/>
</dbReference>
<keyword evidence="3" id="KW-1185">Reference proteome</keyword>
<dbReference type="Proteomes" id="UP001597083">
    <property type="component" value="Unassembled WGS sequence"/>
</dbReference>
<organism evidence="2 3">
    <name type="scientific">Actinomadura adrarensis</name>
    <dbReference type="NCBI Taxonomy" id="1819600"/>
    <lineage>
        <taxon>Bacteria</taxon>
        <taxon>Bacillati</taxon>
        <taxon>Actinomycetota</taxon>
        <taxon>Actinomycetes</taxon>
        <taxon>Streptosporangiales</taxon>
        <taxon>Thermomonosporaceae</taxon>
        <taxon>Actinomadura</taxon>
    </lineage>
</organism>
<feature type="non-terminal residue" evidence="2">
    <location>
        <position position="1"/>
    </location>
</feature>
<evidence type="ECO:0000313" key="3">
    <source>
        <dbReference type="Proteomes" id="UP001597083"/>
    </source>
</evidence>
<reference evidence="3" key="1">
    <citation type="journal article" date="2019" name="Int. J. Syst. Evol. Microbiol.">
        <title>The Global Catalogue of Microorganisms (GCM) 10K type strain sequencing project: providing services to taxonomists for standard genome sequencing and annotation.</title>
        <authorList>
            <consortium name="The Broad Institute Genomics Platform"/>
            <consortium name="The Broad Institute Genome Sequencing Center for Infectious Disease"/>
            <person name="Wu L."/>
            <person name="Ma J."/>
        </authorList>
    </citation>
    <scope>NUCLEOTIDE SEQUENCE [LARGE SCALE GENOMIC DNA]</scope>
    <source>
        <strain evidence="3">JCM 31696</strain>
    </source>
</reference>
<dbReference type="Gene3D" id="3.40.50.720">
    <property type="entry name" value="NAD(P)-binding Rossmann-like Domain"/>
    <property type="match status" value="1"/>
</dbReference>
<feature type="domain" description="Thioester reductase (TE)" evidence="1">
    <location>
        <begin position="11"/>
        <end position="196"/>
    </location>
</feature>
<dbReference type="InterPro" id="IPR036291">
    <property type="entry name" value="NAD(P)-bd_dom_sf"/>
</dbReference>
<evidence type="ECO:0000313" key="2">
    <source>
        <dbReference type="EMBL" id="MFD0852407.1"/>
    </source>
</evidence>
<name>A0ABW3CFT6_9ACTN</name>
<proteinExistence type="predicted"/>
<comment type="caution">
    <text evidence="2">The sequence shown here is derived from an EMBL/GenBank/DDBJ whole genome shotgun (WGS) entry which is preliminary data.</text>
</comment>
<accession>A0ABW3CFT6</accession>
<dbReference type="InterPro" id="IPR013120">
    <property type="entry name" value="FAR_NAD-bd"/>
</dbReference>
<gene>
    <name evidence="2" type="ORF">ACFQ07_09250</name>
</gene>
<evidence type="ECO:0000259" key="1">
    <source>
        <dbReference type="Pfam" id="PF07993"/>
    </source>
</evidence>
<sequence>ARGDELRTWLRERHADDSALTVVQADITHPGLDIADADEALLRSVRDVYNAAALYRFGLGRDEAHQANVTGALNVLHWAAARPQLRRLVHISGYRVSVDASLPYPVPEDQRSALYQRHGAYEASKREGDAAVRTVAAQQGIPLTVVNPSGLIGHSVTGEAGQYIGLADLAERLWTGRLPALAGSARTFLPVVTVDHL</sequence>